<reference evidence="1 2" key="1">
    <citation type="journal article" date="2018" name="Proc. R. Soc. B">
        <title>A non-coding region near Follistatin controls head colour polymorphism in the Gouldian finch.</title>
        <authorList>
            <person name="Toomey M.B."/>
            <person name="Marques C.I."/>
            <person name="Andrade P."/>
            <person name="Araujo P.M."/>
            <person name="Sabatino S."/>
            <person name="Gazda M.A."/>
            <person name="Afonso S."/>
            <person name="Lopes R.J."/>
            <person name="Corbo J.C."/>
            <person name="Carneiro M."/>
        </authorList>
    </citation>
    <scope>NUCLEOTIDE SEQUENCE [LARGE SCALE GENOMIC DNA]</scope>
    <source>
        <strain evidence="1">Red01</strain>
        <tissue evidence="1">Muscle</tissue>
    </source>
</reference>
<evidence type="ECO:0000313" key="1">
    <source>
        <dbReference type="EMBL" id="RLV99415.1"/>
    </source>
</evidence>
<sequence>FFSMYQTQIPRSSKPCVAWPAHLKLGVPDEAPVTFHHGPEQELGSACISLGRGTSHCWNCGVPSPQQACERANHSSSVDRSSAPIVMEIALETVAPANIFRSTSELRNGKAARG</sequence>
<dbReference type="Proteomes" id="UP000276834">
    <property type="component" value="Unassembled WGS sequence"/>
</dbReference>
<name>A0A3L8SAR3_CHLGU</name>
<comment type="caution">
    <text evidence="1">The sequence shown here is derived from an EMBL/GenBank/DDBJ whole genome shotgun (WGS) entry which is preliminary data.</text>
</comment>
<dbReference type="AlphaFoldDB" id="A0A3L8SAR3"/>
<protein>
    <submittedName>
        <fullName evidence="1">Uncharacterized protein</fullName>
    </submittedName>
</protein>
<proteinExistence type="predicted"/>
<gene>
    <name evidence="1" type="ORF">DV515_00009648</name>
</gene>
<accession>A0A3L8SAR3</accession>
<evidence type="ECO:0000313" key="2">
    <source>
        <dbReference type="Proteomes" id="UP000276834"/>
    </source>
</evidence>
<keyword evidence="2" id="KW-1185">Reference proteome</keyword>
<dbReference type="EMBL" id="QUSF01000032">
    <property type="protein sequence ID" value="RLV99415.1"/>
    <property type="molecule type" value="Genomic_DNA"/>
</dbReference>
<organism evidence="1 2">
    <name type="scientific">Chloebia gouldiae</name>
    <name type="common">Gouldian finch</name>
    <name type="synonym">Erythrura gouldiae</name>
    <dbReference type="NCBI Taxonomy" id="44316"/>
    <lineage>
        <taxon>Eukaryota</taxon>
        <taxon>Metazoa</taxon>
        <taxon>Chordata</taxon>
        <taxon>Craniata</taxon>
        <taxon>Vertebrata</taxon>
        <taxon>Euteleostomi</taxon>
        <taxon>Archelosauria</taxon>
        <taxon>Archosauria</taxon>
        <taxon>Dinosauria</taxon>
        <taxon>Saurischia</taxon>
        <taxon>Theropoda</taxon>
        <taxon>Coelurosauria</taxon>
        <taxon>Aves</taxon>
        <taxon>Neognathae</taxon>
        <taxon>Neoaves</taxon>
        <taxon>Telluraves</taxon>
        <taxon>Australaves</taxon>
        <taxon>Passeriformes</taxon>
        <taxon>Passeroidea</taxon>
        <taxon>Passeridae</taxon>
        <taxon>Chloebia</taxon>
    </lineage>
</organism>
<feature type="non-terminal residue" evidence="1">
    <location>
        <position position="1"/>
    </location>
</feature>